<evidence type="ECO:0000313" key="2">
    <source>
        <dbReference type="Proteomes" id="UP000242310"/>
    </source>
</evidence>
<dbReference type="Proteomes" id="UP000242310">
    <property type="component" value="Unassembled WGS sequence"/>
</dbReference>
<proteinExistence type="predicted"/>
<keyword evidence="2" id="KW-1185">Reference proteome</keyword>
<dbReference type="AlphaFoldDB" id="A0A2P8HE54"/>
<accession>A0A2P8HE54</accession>
<organism evidence="1 2">
    <name type="scientific">Salsuginibacillus halophilus</name>
    <dbReference type="NCBI Taxonomy" id="517424"/>
    <lineage>
        <taxon>Bacteria</taxon>
        <taxon>Bacillati</taxon>
        <taxon>Bacillota</taxon>
        <taxon>Bacilli</taxon>
        <taxon>Bacillales</taxon>
        <taxon>Bacillaceae</taxon>
        <taxon>Salsuginibacillus</taxon>
    </lineage>
</organism>
<comment type="caution">
    <text evidence="1">The sequence shown here is derived from an EMBL/GenBank/DDBJ whole genome shotgun (WGS) entry which is preliminary data.</text>
</comment>
<evidence type="ECO:0000313" key="1">
    <source>
        <dbReference type="EMBL" id="PSL44500.1"/>
    </source>
</evidence>
<dbReference type="EMBL" id="PYAV01000008">
    <property type="protein sequence ID" value="PSL44500.1"/>
    <property type="molecule type" value="Genomic_DNA"/>
</dbReference>
<gene>
    <name evidence="1" type="ORF">B0H94_108112</name>
</gene>
<protein>
    <submittedName>
        <fullName evidence="1">Uncharacterized protein</fullName>
    </submittedName>
</protein>
<name>A0A2P8HE54_9BACI</name>
<reference evidence="1 2" key="1">
    <citation type="submission" date="2018-03" db="EMBL/GenBank/DDBJ databases">
        <title>Genomic Encyclopedia of Type Strains, Phase III (KMG-III): the genomes of soil and plant-associated and newly described type strains.</title>
        <authorList>
            <person name="Whitman W."/>
        </authorList>
    </citation>
    <scope>NUCLEOTIDE SEQUENCE [LARGE SCALE GENOMIC DNA]</scope>
    <source>
        <strain evidence="1 2">CGMCC 1.07653</strain>
    </source>
</reference>
<sequence length="29" mass="3255">MMEFMMILTAVISVLTGVWAIYTVAATKY</sequence>